<reference evidence="4 5" key="2">
    <citation type="submission" date="2023-11" db="UniProtKB">
        <authorList>
            <consortium name="WormBaseParasite"/>
        </authorList>
    </citation>
    <scope>IDENTIFICATION</scope>
</reference>
<evidence type="ECO:0000256" key="2">
    <source>
        <dbReference type="PROSITE-ProRule" id="PRU00252"/>
    </source>
</evidence>
<reference evidence="3" key="1">
    <citation type="submission" date="2022-06" db="EMBL/GenBank/DDBJ databases">
        <authorList>
            <person name="Berger JAMES D."/>
            <person name="Berger JAMES D."/>
        </authorList>
    </citation>
    <scope>NUCLEOTIDE SEQUENCE [LARGE SCALE GENOMIC DNA]</scope>
</reference>
<proteinExistence type="predicted"/>
<dbReference type="Gene3D" id="2.40.50.140">
    <property type="entry name" value="Nucleic acid-binding proteins"/>
    <property type="match status" value="1"/>
</dbReference>
<dbReference type="WBParaSite" id="TREG1_112830.1">
    <property type="protein sequence ID" value="TREG1_112830.1"/>
    <property type="gene ID" value="TREG1_112830"/>
</dbReference>
<evidence type="ECO:0000313" key="5">
    <source>
        <dbReference type="WBParaSite" id="TREG1_112830.2"/>
    </source>
</evidence>
<dbReference type="SUPFAM" id="SSF50249">
    <property type="entry name" value="Nucleic acid-binding proteins"/>
    <property type="match status" value="1"/>
</dbReference>
<sequence>MFRSITKSLLKTLKSVSYREINSSADDINQIVLLGRVNSIHLTENSDKAYVSIGLTTKNTYKTSSGYSSSYAYHNVYVFTSSLINKVRHLIKGDRLCITGYLTSYKGGDGQWRFCVTANTVSPYAIQSREHDGDDDGDDVIRIEEDDIDDEKVDYKMPPSYEVQVNSNNTYPEDIDKK</sequence>
<evidence type="ECO:0000313" key="4">
    <source>
        <dbReference type="WBParaSite" id="TREG1_112830.1"/>
    </source>
</evidence>
<dbReference type="Proteomes" id="UP000050795">
    <property type="component" value="Unassembled WGS sequence"/>
</dbReference>
<dbReference type="InterPro" id="IPR000424">
    <property type="entry name" value="Primosome_PriB/ssb"/>
</dbReference>
<dbReference type="InterPro" id="IPR012340">
    <property type="entry name" value="NA-bd_OB-fold"/>
</dbReference>
<accession>A0AA85IWB9</accession>
<evidence type="ECO:0000313" key="3">
    <source>
        <dbReference type="Proteomes" id="UP000050795"/>
    </source>
</evidence>
<organism evidence="3 4">
    <name type="scientific">Trichobilharzia regenti</name>
    <name type="common">Nasal bird schistosome</name>
    <dbReference type="NCBI Taxonomy" id="157069"/>
    <lineage>
        <taxon>Eukaryota</taxon>
        <taxon>Metazoa</taxon>
        <taxon>Spiralia</taxon>
        <taxon>Lophotrochozoa</taxon>
        <taxon>Platyhelminthes</taxon>
        <taxon>Trematoda</taxon>
        <taxon>Digenea</taxon>
        <taxon>Strigeidida</taxon>
        <taxon>Schistosomatoidea</taxon>
        <taxon>Schistosomatidae</taxon>
        <taxon>Trichobilharzia</taxon>
    </lineage>
</organism>
<keyword evidence="3" id="KW-1185">Reference proteome</keyword>
<name>A0AA85IWB9_TRIRE</name>
<dbReference type="AlphaFoldDB" id="A0AA85IWB9"/>
<dbReference type="Pfam" id="PF00436">
    <property type="entry name" value="SSB"/>
    <property type="match status" value="1"/>
</dbReference>
<dbReference type="WBParaSite" id="TREG1_112830.3">
    <property type="protein sequence ID" value="TREG1_112830.3"/>
    <property type="gene ID" value="TREG1_112830"/>
</dbReference>
<protein>
    <recommendedName>
        <fullName evidence="6">OB domain-containing protein</fullName>
    </recommendedName>
</protein>
<dbReference type="PROSITE" id="PS50935">
    <property type="entry name" value="SSB"/>
    <property type="match status" value="1"/>
</dbReference>
<dbReference type="WBParaSite" id="TREG1_112830.2">
    <property type="protein sequence ID" value="TREG1_112830.2"/>
    <property type="gene ID" value="TREG1_112830"/>
</dbReference>
<dbReference type="GO" id="GO:0003697">
    <property type="term" value="F:single-stranded DNA binding"/>
    <property type="evidence" value="ECO:0007669"/>
    <property type="project" value="InterPro"/>
</dbReference>
<keyword evidence="1 2" id="KW-0238">DNA-binding</keyword>
<evidence type="ECO:0008006" key="6">
    <source>
        <dbReference type="Google" id="ProtNLM"/>
    </source>
</evidence>
<evidence type="ECO:0000256" key="1">
    <source>
        <dbReference type="ARBA" id="ARBA00023125"/>
    </source>
</evidence>